<dbReference type="InterPro" id="IPR017900">
    <property type="entry name" value="4Fe4S_Fe_S_CS"/>
</dbReference>
<dbReference type="InterPro" id="IPR011538">
    <property type="entry name" value="Nuo51_FMN-bd"/>
</dbReference>
<dbReference type="Gene3D" id="3.40.50.11540">
    <property type="entry name" value="NADH-ubiquinone oxidoreductase 51kDa subunit"/>
    <property type="match status" value="1"/>
</dbReference>
<dbReference type="InterPro" id="IPR017896">
    <property type="entry name" value="4Fe4S_Fe-S-bd"/>
</dbReference>
<dbReference type="SUPFAM" id="SSF142019">
    <property type="entry name" value="Nqo1 FMN-binding domain-like"/>
    <property type="match status" value="1"/>
</dbReference>
<dbReference type="Gene3D" id="3.10.20.600">
    <property type="match status" value="1"/>
</dbReference>
<dbReference type="Pfam" id="PF13237">
    <property type="entry name" value="Fer4_10"/>
    <property type="match status" value="1"/>
</dbReference>
<keyword evidence="8" id="KW-1003">Cell membrane</keyword>
<feature type="binding site" evidence="8">
    <location>
        <position position="408"/>
    </location>
    <ligand>
        <name>[4Fe-4S] cluster</name>
        <dbReference type="ChEBI" id="CHEBI:49883"/>
        <label>1</label>
    </ligand>
</feature>
<dbReference type="Pfam" id="PF01512">
    <property type="entry name" value="Complex1_51K"/>
    <property type="match status" value="1"/>
</dbReference>
<dbReference type="HAMAP" id="MF_00461">
    <property type="entry name" value="RsxC_RnfC"/>
    <property type="match status" value="1"/>
</dbReference>
<keyword evidence="7 8" id="KW-0411">Iron-sulfur</keyword>
<dbReference type="InterPro" id="IPR010208">
    <property type="entry name" value="Ion_transpt_RnfC/RsxC"/>
</dbReference>
<dbReference type="Gene3D" id="1.10.1060.10">
    <property type="entry name" value="Alpha-helical ferredoxin"/>
    <property type="match status" value="1"/>
</dbReference>
<feature type="binding site" evidence="8">
    <location>
        <position position="369"/>
    </location>
    <ligand>
        <name>[4Fe-4S] cluster</name>
        <dbReference type="ChEBI" id="CHEBI:49883"/>
        <label>2</label>
    </ligand>
</feature>
<reference evidence="10 11" key="3">
    <citation type="submission" date="2023-06" db="EMBL/GenBank/DDBJ databases">
        <authorList>
            <person name="Zeman M."/>
            <person name="Kubasova T."/>
            <person name="Jahodarova E."/>
            <person name="Nykrynova M."/>
            <person name="Rychlik I."/>
        </authorList>
    </citation>
    <scope>NUCLEOTIDE SEQUENCE [LARGE SCALE GENOMIC DNA]</scope>
    <source>
        <strain evidence="10 11">ET39</strain>
    </source>
</reference>
<dbReference type="Pfam" id="PF10531">
    <property type="entry name" value="SLBB"/>
    <property type="match status" value="1"/>
</dbReference>
<name>A0ABT7UA33_9FIRM</name>
<keyword evidence="1 8" id="KW-0813">Transport</keyword>
<dbReference type="InterPro" id="IPR026902">
    <property type="entry name" value="RnfC_N"/>
</dbReference>
<evidence type="ECO:0000256" key="6">
    <source>
        <dbReference type="ARBA" id="ARBA00023004"/>
    </source>
</evidence>
<dbReference type="InterPro" id="IPR011053">
    <property type="entry name" value="Single_hybrid_motif"/>
</dbReference>
<feature type="binding site" evidence="8">
    <location>
        <position position="365"/>
    </location>
    <ligand>
        <name>[4Fe-4S] cluster</name>
        <dbReference type="ChEBI" id="CHEBI:49883"/>
        <label>1</label>
    </ligand>
</feature>
<feature type="binding site" evidence="8">
    <location>
        <position position="398"/>
    </location>
    <ligand>
        <name>[4Fe-4S] cluster</name>
        <dbReference type="ChEBI" id="CHEBI:49883"/>
        <label>2</label>
    </ligand>
</feature>
<sequence length="430" mass="46913">MSLLLGPMRQHIPGFKELSEHKDIIELRPGKEILIPLFANHSQNFELLVKEGDQVFIGTKLAVCEERMTVPIYSSVSGIVKGVRKVMHASLKPVAHVVIEPDGKQERVQAFAPIDPDQASREELTAFMMNAGIVGCGGACFPSYMKYRGVSGIEKLIINAVECEPFITADYKMVQANVEEMLLGVHTMKRMANAKEALIAIKKSHPDLIDLVEKACAGKDGIRVAVVPDVYPMGWERVLVRELMHKEYEKLPSEVGAVVNNATTAIAFARALTKGEPIVDKVVTVSGTAVREPVNVHVAVGTPVHEIIEACGGYTCDEVKLIAGGPMMGKTIVNDQWVIDRATNAITVLESRPFDSIACLRCGRCSDHCPAGLQPVRIAQAVKLKDSEAMKKRGAMDCIECGLCTYVCPSRIDVTENVRKAKRTLAAAKK</sequence>
<dbReference type="Proteomes" id="UP001529340">
    <property type="component" value="Unassembled WGS sequence"/>
</dbReference>
<dbReference type="NCBIfam" id="NF003454">
    <property type="entry name" value="PRK05035.1"/>
    <property type="match status" value="1"/>
</dbReference>
<evidence type="ECO:0000256" key="5">
    <source>
        <dbReference type="ARBA" id="ARBA00022982"/>
    </source>
</evidence>
<keyword evidence="8" id="KW-1278">Translocase</keyword>
<feature type="binding site" evidence="8">
    <location>
        <position position="362"/>
    </location>
    <ligand>
        <name>[4Fe-4S] cluster</name>
        <dbReference type="ChEBI" id="CHEBI:49883"/>
        <label>1</label>
    </ligand>
</feature>
<feature type="binding site" evidence="8">
    <location>
        <position position="359"/>
    </location>
    <ligand>
        <name>[4Fe-4S] cluster</name>
        <dbReference type="ChEBI" id="CHEBI:49883"/>
        <label>1</label>
    </ligand>
</feature>
<evidence type="ECO:0000256" key="7">
    <source>
        <dbReference type="ARBA" id="ARBA00023014"/>
    </source>
</evidence>
<keyword evidence="6 8" id="KW-0408">Iron</keyword>
<dbReference type="InterPro" id="IPR009051">
    <property type="entry name" value="Helical_ferredxn"/>
</dbReference>
<reference evidence="10 11" key="2">
    <citation type="submission" date="2023-06" db="EMBL/GenBank/DDBJ databases">
        <title>Identification and characterization of horizontal gene transfer across gut microbiota members of farm animals based on homology search.</title>
        <authorList>
            <person name="Schwarzerova J."/>
            <person name="Nykrynova M."/>
            <person name="Jureckova K."/>
            <person name="Cejkova D."/>
            <person name="Rychlik I."/>
        </authorList>
    </citation>
    <scope>NUCLEOTIDE SEQUENCE [LARGE SCALE GENOMIC DNA]</scope>
    <source>
        <strain evidence="10 11">ET39</strain>
    </source>
</reference>
<dbReference type="SUPFAM" id="SSF51230">
    <property type="entry name" value="Single hybrid motif"/>
    <property type="match status" value="1"/>
</dbReference>
<accession>A0ABT7UA33</accession>
<reference evidence="11" key="1">
    <citation type="submission" date="2023-06" db="EMBL/GenBank/DDBJ databases">
        <title>Identification and characterization of horizontal gene transfer across gut microbiota members of farm animals based on homology search.</title>
        <authorList>
            <person name="Zeman M."/>
            <person name="Kubasova T."/>
            <person name="Jahodarova E."/>
            <person name="Nykrynova M."/>
            <person name="Rychlik I."/>
        </authorList>
    </citation>
    <scope>NUCLEOTIDE SEQUENCE [LARGE SCALE GENOMIC DNA]</scope>
    <source>
        <strain evidence="11">ET39</strain>
    </source>
</reference>
<dbReference type="PROSITE" id="PS00198">
    <property type="entry name" value="4FE4S_FER_1"/>
    <property type="match status" value="1"/>
</dbReference>
<dbReference type="InterPro" id="IPR019554">
    <property type="entry name" value="Soluble_ligand-bd"/>
</dbReference>
<comment type="function">
    <text evidence="8">Part of a membrane-bound complex that couples electron transfer with translocation of ions across the membrane.</text>
</comment>
<dbReference type="NCBIfam" id="TIGR01945">
    <property type="entry name" value="rnfC"/>
    <property type="match status" value="1"/>
</dbReference>
<organism evidence="10 11">
    <name type="scientific">Amedibacillus dolichus</name>
    <dbReference type="NCBI Taxonomy" id="31971"/>
    <lineage>
        <taxon>Bacteria</taxon>
        <taxon>Bacillati</taxon>
        <taxon>Bacillota</taxon>
        <taxon>Erysipelotrichia</taxon>
        <taxon>Erysipelotrichales</taxon>
        <taxon>Erysipelotrichaceae</taxon>
        <taxon>Amedibacillus</taxon>
    </lineage>
</organism>
<proteinExistence type="inferred from homology"/>
<dbReference type="PROSITE" id="PS51379">
    <property type="entry name" value="4FE4S_FER_2"/>
    <property type="match status" value="2"/>
</dbReference>
<dbReference type="SUPFAM" id="SSF46548">
    <property type="entry name" value="alpha-helical ferredoxin"/>
    <property type="match status" value="1"/>
</dbReference>
<feature type="binding site" evidence="8">
    <location>
        <position position="401"/>
    </location>
    <ligand>
        <name>[4Fe-4S] cluster</name>
        <dbReference type="ChEBI" id="CHEBI:49883"/>
        <label>2</label>
    </ligand>
</feature>
<keyword evidence="5 8" id="KW-0249">Electron transport</keyword>
<protein>
    <recommendedName>
        <fullName evidence="8">Ion-translocating oxidoreductase complex subunit C</fullName>
        <ecNumber evidence="8">7.-.-.-</ecNumber>
    </recommendedName>
    <alternativeName>
        <fullName evidence="8">Rnf electron transport complex subunit C</fullName>
    </alternativeName>
</protein>
<keyword evidence="11" id="KW-1185">Reference proteome</keyword>
<evidence type="ECO:0000313" key="11">
    <source>
        <dbReference type="Proteomes" id="UP001529340"/>
    </source>
</evidence>
<keyword evidence="4 8" id="KW-0677">Repeat</keyword>
<evidence type="ECO:0000313" key="10">
    <source>
        <dbReference type="EMBL" id="MDM8156491.1"/>
    </source>
</evidence>
<evidence type="ECO:0000256" key="2">
    <source>
        <dbReference type="ARBA" id="ARBA00022485"/>
    </source>
</evidence>
<comment type="cofactor">
    <cofactor evidence="8">
        <name>[4Fe-4S] cluster</name>
        <dbReference type="ChEBI" id="CHEBI:49883"/>
    </cofactor>
    <text evidence="8">Binds 2 [4Fe-4S] clusters per subunit.</text>
</comment>
<feature type="domain" description="4Fe-4S ferredoxin-type" evidence="9">
    <location>
        <begin position="350"/>
        <end position="379"/>
    </location>
</feature>
<evidence type="ECO:0000256" key="1">
    <source>
        <dbReference type="ARBA" id="ARBA00022448"/>
    </source>
</evidence>
<evidence type="ECO:0000256" key="4">
    <source>
        <dbReference type="ARBA" id="ARBA00022737"/>
    </source>
</evidence>
<dbReference type="EC" id="7.-.-.-" evidence="8"/>
<dbReference type="Pfam" id="PF13375">
    <property type="entry name" value="RnfC_N"/>
    <property type="match status" value="1"/>
</dbReference>
<evidence type="ECO:0000259" key="9">
    <source>
        <dbReference type="PROSITE" id="PS51379"/>
    </source>
</evidence>
<comment type="similarity">
    <text evidence="8">Belongs to the 4Fe4S bacterial-type ferredoxin family. RnfC subfamily.</text>
</comment>
<keyword evidence="2 8" id="KW-0004">4Fe-4S</keyword>
<keyword evidence="3 8" id="KW-0479">Metal-binding</keyword>
<feature type="binding site" evidence="8">
    <location>
        <position position="404"/>
    </location>
    <ligand>
        <name>[4Fe-4S] cluster</name>
        <dbReference type="ChEBI" id="CHEBI:49883"/>
        <label>2</label>
    </ligand>
</feature>
<dbReference type="PANTHER" id="PTHR43034">
    <property type="entry name" value="ION-TRANSLOCATING OXIDOREDUCTASE COMPLEX SUBUNIT C"/>
    <property type="match status" value="1"/>
</dbReference>
<comment type="subunit">
    <text evidence="8">The complex is composed of six subunits: RnfA, RnfB, RnfC, RnfD, RnfE and RnfG.</text>
</comment>
<comment type="caution">
    <text evidence="10">The sequence shown here is derived from an EMBL/GenBank/DDBJ whole genome shotgun (WGS) entry which is preliminary data.</text>
</comment>
<evidence type="ECO:0000256" key="3">
    <source>
        <dbReference type="ARBA" id="ARBA00022723"/>
    </source>
</evidence>
<comment type="subcellular location">
    <subcellularLocation>
        <location evidence="8">Cell membrane</location>
        <topology evidence="8">Peripheral membrane protein</topology>
    </subcellularLocation>
</comment>
<feature type="domain" description="4Fe-4S ferredoxin-type" evidence="9">
    <location>
        <begin position="388"/>
        <end position="417"/>
    </location>
</feature>
<dbReference type="EMBL" id="JAUDCG010000007">
    <property type="protein sequence ID" value="MDM8156491.1"/>
    <property type="molecule type" value="Genomic_DNA"/>
</dbReference>
<evidence type="ECO:0000256" key="8">
    <source>
        <dbReference type="HAMAP-Rule" id="MF_00461"/>
    </source>
</evidence>
<dbReference type="InterPro" id="IPR037225">
    <property type="entry name" value="Nuo51_FMN-bd_sf"/>
</dbReference>
<dbReference type="PANTHER" id="PTHR43034:SF2">
    <property type="entry name" value="ION-TRANSLOCATING OXIDOREDUCTASE COMPLEX SUBUNIT C"/>
    <property type="match status" value="1"/>
</dbReference>
<gene>
    <name evidence="10" type="primary">rsxC</name>
    <name evidence="8" type="synonym">rnfC</name>
    <name evidence="10" type="ORF">QUV96_02420</name>
</gene>
<keyword evidence="8" id="KW-0472">Membrane</keyword>